<protein>
    <submittedName>
        <fullName evidence="1">DUF4406 domain-containing protein</fullName>
    </submittedName>
</protein>
<evidence type="ECO:0000313" key="2">
    <source>
        <dbReference type="Proteomes" id="UP000587991"/>
    </source>
</evidence>
<name>A0A847S534_9NEIS</name>
<gene>
    <name evidence="1" type="ORF">HF682_07165</name>
</gene>
<sequence length="133" mass="14049">MMSQSLMILVAGPYRSGTGDNPAKLAANVAAMESVAWALYQQGLMPVLGEWLALPMLRLAGSHGPGDVLWDAHFHPHAERLLAHCDGVLRIGGPSRGADRMVAVAQQLGKPVFQTLEAVPAAGGYIQDAVEPL</sequence>
<dbReference type="Gene3D" id="3.40.50.10400">
    <property type="entry name" value="Hypothetical protein PA1492"/>
    <property type="match status" value="1"/>
</dbReference>
<reference evidence="1 2" key="1">
    <citation type="submission" date="2020-04" db="EMBL/GenBank/DDBJ databases">
        <title>Draft genome of Leeia sp. IMCC25680.</title>
        <authorList>
            <person name="Song J."/>
            <person name="Cho J.-C."/>
        </authorList>
    </citation>
    <scope>NUCLEOTIDE SEQUENCE [LARGE SCALE GENOMIC DNA]</scope>
    <source>
        <strain evidence="1 2">IMCC25680</strain>
    </source>
</reference>
<accession>A0A847S534</accession>
<keyword evidence="2" id="KW-1185">Reference proteome</keyword>
<proteinExistence type="predicted"/>
<comment type="caution">
    <text evidence="1">The sequence shown here is derived from an EMBL/GenBank/DDBJ whole genome shotgun (WGS) entry which is preliminary data.</text>
</comment>
<organism evidence="1 2">
    <name type="scientific">Leeia aquatica</name>
    <dbReference type="NCBI Taxonomy" id="2725557"/>
    <lineage>
        <taxon>Bacteria</taxon>
        <taxon>Pseudomonadati</taxon>
        <taxon>Pseudomonadota</taxon>
        <taxon>Betaproteobacteria</taxon>
        <taxon>Neisseriales</taxon>
        <taxon>Leeiaceae</taxon>
        <taxon>Leeia</taxon>
    </lineage>
</organism>
<dbReference type="AlphaFoldDB" id="A0A847S534"/>
<evidence type="ECO:0000313" key="1">
    <source>
        <dbReference type="EMBL" id="NLR74934.1"/>
    </source>
</evidence>
<dbReference type="EMBL" id="JABAIM010000001">
    <property type="protein sequence ID" value="NLR74934.1"/>
    <property type="molecule type" value="Genomic_DNA"/>
</dbReference>
<dbReference type="Proteomes" id="UP000587991">
    <property type="component" value="Unassembled WGS sequence"/>
</dbReference>